<accession>A0A7W6HZ18</accession>
<keyword evidence="2" id="KW-1185">Reference proteome</keyword>
<dbReference type="EMBL" id="JACIES010000011">
    <property type="protein sequence ID" value="MBB4027596.1"/>
    <property type="molecule type" value="Genomic_DNA"/>
</dbReference>
<evidence type="ECO:0000313" key="1">
    <source>
        <dbReference type="EMBL" id="MBB4027596.1"/>
    </source>
</evidence>
<proteinExistence type="predicted"/>
<reference evidence="1 2" key="1">
    <citation type="submission" date="2020-08" db="EMBL/GenBank/DDBJ databases">
        <title>Genomic Encyclopedia of Type Strains, Phase IV (KMG-IV): sequencing the most valuable type-strain genomes for metagenomic binning, comparative biology and taxonomic classification.</title>
        <authorList>
            <person name="Goeker M."/>
        </authorList>
    </citation>
    <scope>NUCLEOTIDE SEQUENCE [LARGE SCALE GENOMIC DNA]</scope>
    <source>
        <strain evidence="1 2">DSM 105721</strain>
    </source>
</reference>
<dbReference type="Proteomes" id="UP000546007">
    <property type="component" value="Unassembled WGS sequence"/>
</dbReference>
<comment type="caution">
    <text evidence="1">The sequence shown here is derived from an EMBL/GenBank/DDBJ whole genome shotgun (WGS) entry which is preliminary data.</text>
</comment>
<sequence length="33" mass="3944">MLNIKLKSTFESPFLLLKVLYGCKFKFKYQVLC</sequence>
<dbReference type="AlphaFoldDB" id="A0A7W6HZ18"/>
<gene>
    <name evidence="1" type="ORF">GGR14_003410</name>
</gene>
<evidence type="ECO:0000313" key="2">
    <source>
        <dbReference type="Proteomes" id="UP000546007"/>
    </source>
</evidence>
<protein>
    <submittedName>
        <fullName evidence="1">Uncharacterized protein</fullName>
    </submittedName>
</protein>
<name>A0A7W6HZ18_9BACT</name>
<organism evidence="1 2">
    <name type="scientific">Butyricimonas faecihominis</name>
    <dbReference type="NCBI Taxonomy" id="1472416"/>
    <lineage>
        <taxon>Bacteria</taxon>
        <taxon>Pseudomonadati</taxon>
        <taxon>Bacteroidota</taxon>
        <taxon>Bacteroidia</taxon>
        <taxon>Bacteroidales</taxon>
        <taxon>Odoribacteraceae</taxon>
        <taxon>Butyricimonas</taxon>
    </lineage>
</organism>